<sequence length="313" mass="35979">MSPIEVPSYISHQQVENRRPSFSNAPTILPSNPTTVSQKSSTGSHDITTQKSQNTAKYVSQHVLSATVETNPKRWTVEEDNVLAMAVESQNGRVSNWNLLASTFFPGSRTGSMCKARWWKKTPIGSKIKGNWMPDEDAKISKLRSEGFTWRAIATQCPGRCYEQVMSRYYDHLDPSVVTAPWTAAEHRILFQEQSRVGNNWKQISQLLPGRSTNQVKNRWYQIQRQFGLRKQTKPSSVKKTRKKVHNGHLVYSVLTNPWTEPEDKILIREHSRLGKKWTQISKLLPGRSPDQLKNRWKQIQRRSGLEKQTEPS</sequence>
<dbReference type="InterPro" id="IPR017930">
    <property type="entry name" value="Myb_dom"/>
</dbReference>
<dbReference type="InterPro" id="IPR001005">
    <property type="entry name" value="SANT/Myb"/>
</dbReference>
<accession>A0AAD2FQI5</accession>
<protein>
    <submittedName>
        <fullName evidence="4">Uncharacterized protein</fullName>
    </submittedName>
</protein>
<dbReference type="CDD" id="cd00167">
    <property type="entry name" value="SANT"/>
    <property type="match status" value="4"/>
</dbReference>
<feature type="domain" description="HTH myb-type" evidence="3">
    <location>
        <begin position="174"/>
        <end position="228"/>
    </location>
</feature>
<feature type="domain" description="Myb-like" evidence="2">
    <location>
        <begin position="67"/>
        <end position="118"/>
    </location>
</feature>
<evidence type="ECO:0000259" key="2">
    <source>
        <dbReference type="PROSITE" id="PS50090"/>
    </source>
</evidence>
<feature type="compositionally biased region" description="Polar residues" evidence="1">
    <location>
        <begin position="10"/>
        <end position="53"/>
    </location>
</feature>
<reference evidence="4" key="1">
    <citation type="submission" date="2023-08" db="EMBL/GenBank/DDBJ databases">
        <authorList>
            <person name="Audoor S."/>
            <person name="Bilcke G."/>
        </authorList>
    </citation>
    <scope>NUCLEOTIDE SEQUENCE</scope>
</reference>
<dbReference type="PROSITE" id="PS51294">
    <property type="entry name" value="HTH_MYB"/>
    <property type="match status" value="2"/>
</dbReference>
<dbReference type="InterPro" id="IPR050560">
    <property type="entry name" value="MYB_TF"/>
</dbReference>
<organism evidence="4 5">
    <name type="scientific">Cylindrotheca closterium</name>
    <dbReference type="NCBI Taxonomy" id="2856"/>
    <lineage>
        <taxon>Eukaryota</taxon>
        <taxon>Sar</taxon>
        <taxon>Stramenopiles</taxon>
        <taxon>Ochrophyta</taxon>
        <taxon>Bacillariophyta</taxon>
        <taxon>Bacillariophyceae</taxon>
        <taxon>Bacillariophycidae</taxon>
        <taxon>Bacillariales</taxon>
        <taxon>Bacillariaceae</taxon>
        <taxon>Cylindrotheca</taxon>
    </lineage>
</organism>
<dbReference type="PANTHER" id="PTHR45614:SF25">
    <property type="entry name" value="MYB PROTEIN"/>
    <property type="match status" value="1"/>
</dbReference>
<evidence type="ECO:0000313" key="4">
    <source>
        <dbReference type="EMBL" id="CAJ1949514.1"/>
    </source>
</evidence>
<comment type="caution">
    <text evidence="4">The sequence shown here is derived from an EMBL/GenBank/DDBJ whole genome shotgun (WGS) entry which is preliminary data.</text>
</comment>
<evidence type="ECO:0000259" key="3">
    <source>
        <dbReference type="PROSITE" id="PS51294"/>
    </source>
</evidence>
<keyword evidence="5" id="KW-1185">Reference proteome</keyword>
<proteinExistence type="predicted"/>
<dbReference type="SUPFAM" id="SSF46689">
    <property type="entry name" value="Homeodomain-like"/>
    <property type="match status" value="3"/>
</dbReference>
<dbReference type="SMART" id="SM00717">
    <property type="entry name" value="SANT"/>
    <property type="match status" value="4"/>
</dbReference>
<evidence type="ECO:0000313" key="5">
    <source>
        <dbReference type="Proteomes" id="UP001295423"/>
    </source>
</evidence>
<dbReference type="Pfam" id="PF00249">
    <property type="entry name" value="Myb_DNA-binding"/>
    <property type="match status" value="4"/>
</dbReference>
<feature type="domain" description="Myb-like" evidence="2">
    <location>
        <begin position="129"/>
        <end position="173"/>
    </location>
</feature>
<dbReference type="GO" id="GO:0000981">
    <property type="term" value="F:DNA-binding transcription factor activity, RNA polymerase II-specific"/>
    <property type="evidence" value="ECO:0007669"/>
    <property type="project" value="TreeGrafter"/>
</dbReference>
<feature type="domain" description="Myb-like" evidence="2">
    <location>
        <begin position="174"/>
        <end position="224"/>
    </location>
</feature>
<name>A0AAD2FQI5_9STRA</name>
<dbReference type="InterPro" id="IPR009057">
    <property type="entry name" value="Homeodomain-like_sf"/>
</dbReference>
<dbReference type="EMBL" id="CAKOGP040001758">
    <property type="protein sequence ID" value="CAJ1949514.1"/>
    <property type="molecule type" value="Genomic_DNA"/>
</dbReference>
<feature type="domain" description="HTH myb-type" evidence="3">
    <location>
        <begin position="258"/>
        <end position="305"/>
    </location>
</feature>
<evidence type="ECO:0000256" key="1">
    <source>
        <dbReference type="SAM" id="MobiDB-lite"/>
    </source>
</evidence>
<gene>
    <name evidence="4" type="ORF">CYCCA115_LOCUS12134</name>
</gene>
<dbReference type="Proteomes" id="UP001295423">
    <property type="component" value="Unassembled WGS sequence"/>
</dbReference>
<feature type="region of interest" description="Disordered" evidence="1">
    <location>
        <begin position="1"/>
        <end position="53"/>
    </location>
</feature>
<dbReference type="Gene3D" id="1.10.10.60">
    <property type="entry name" value="Homeodomain-like"/>
    <property type="match status" value="4"/>
</dbReference>
<dbReference type="GO" id="GO:0000978">
    <property type="term" value="F:RNA polymerase II cis-regulatory region sequence-specific DNA binding"/>
    <property type="evidence" value="ECO:0007669"/>
    <property type="project" value="TreeGrafter"/>
</dbReference>
<dbReference type="PANTHER" id="PTHR45614">
    <property type="entry name" value="MYB PROTEIN-RELATED"/>
    <property type="match status" value="1"/>
</dbReference>
<dbReference type="AlphaFoldDB" id="A0AAD2FQI5"/>
<dbReference type="PROSITE" id="PS50090">
    <property type="entry name" value="MYB_LIKE"/>
    <property type="match status" value="4"/>
</dbReference>
<dbReference type="GO" id="GO:0005634">
    <property type="term" value="C:nucleus"/>
    <property type="evidence" value="ECO:0007669"/>
    <property type="project" value="TreeGrafter"/>
</dbReference>
<feature type="domain" description="Myb-like" evidence="2">
    <location>
        <begin position="257"/>
        <end position="301"/>
    </location>
</feature>